<reference evidence="1 2" key="1">
    <citation type="submission" date="2016-11" db="EMBL/GenBank/DDBJ databases">
        <authorList>
            <person name="Jaros S."/>
            <person name="Januszkiewicz K."/>
            <person name="Wedrychowicz H."/>
        </authorList>
    </citation>
    <scope>NUCLEOTIDE SEQUENCE [LARGE SCALE GENOMIC DNA]</scope>
    <source>
        <strain evidence="1 2">DSM 29431</strain>
    </source>
</reference>
<gene>
    <name evidence="1" type="ORF">SAMN05443551_1909</name>
</gene>
<evidence type="ECO:0000313" key="1">
    <source>
        <dbReference type="EMBL" id="SHH30378.1"/>
    </source>
</evidence>
<sequence length="301" mass="32833">MISMTVDRAFAEYEAVRHVLPAADTTSRDTVYLEDLSDLFDQFDVFLLDAFGVLNIGEEAIPGVQKRVADLVSAGKRAMIVSNAASVPLASLVKKYRRLGYDFEPEDIVTSRQTLAIALKSMNDRLWGVMGGDLDGLNDLGVSRTASLLDDPDAYYNADGFLLIGSGSWTEDRQRRLEQSLASRPRTILVGNPDIVAPRNEGFSVEPGYFAHQLSKKTSAVPHFFGKPFPNIYELVFERLGQVDRSRVVMVGDSLHTDILGAHIAGVSSALVAGYGFFANSDVSKAIARSGITPNFVLARP</sequence>
<dbReference type="EMBL" id="FQXC01000002">
    <property type="protein sequence ID" value="SHH30378.1"/>
    <property type="molecule type" value="Genomic_DNA"/>
</dbReference>
<name>A0A1M5RWF7_9RHOB</name>
<dbReference type="GO" id="GO:0016791">
    <property type="term" value="F:phosphatase activity"/>
    <property type="evidence" value="ECO:0007669"/>
    <property type="project" value="TreeGrafter"/>
</dbReference>
<keyword evidence="2" id="KW-1185">Reference proteome</keyword>
<dbReference type="AlphaFoldDB" id="A0A1M5RWF7"/>
<keyword evidence="1" id="KW-0378">Hydrolase</keyword>
<dbReference type="Proteomes" id="UP000184221">
    <property type="component" value="Unassembled WGS sequence"/>
</dbReference>
<dbReference type="STRING" id="996342.SAMN05443551_1909"/>
<organism evidence="1 2">
    <name type="scientific">Marivita hallyeonensis</name>
    <dbReference type="NCBI Taxonomy" id="996342"/>
    <lineage>
        <taxon>Bacteria</taxon>
        <taxon>Pseudomonadati</taxon>
        <taxon>Pseudomonadota</taxon>
        <taxon>Alphaproteobacteria</taxon>
        <taxon>Rhodobacterales</taxon>
        <taxon>Roseobacteraceae</taxon>
        <taxon>Marivita</taxon>
    </lineage>
</organism>
<dbReference type="InterPro" id="IPR006357">
    <property type="entry name" value="HAD-SF_hydro_IIA"/>
</dbReference>
<evidence type="ECO:0000313" key="2">
    <source>
        <dbReference type="Proteomes" id="UP000184221"/>
    </source>
</evidence>
<protein>
    <submittedName>
        <fullName evidence="1">HAD-superfamily class IIA hydrolase, TIGR01459</fullName>
    </submittedName>
</protein>
<dbReference type="Pfam" id="PF13242">
    <property type="entry name" value="Hydrolase_like"/>
    <property type="match status" value="1"/>
</dbReference>
<dbReference type="InterPro" id="IPR023214">
    <property type="entry name" value="HAD_sf"/>
</dbReference>
<proteinExistence type="predicted"/>
<dbReference type="Gene3D" id="3.40.50.1000">
    <property type="entry name" value="HAD superfamily/HAD-like"/>
    <property type="match status" value="2"/>
</dbReference>
<dbReference type="Pfam" id="PF13344">
    <property type="entry name" value="Hydrolase_6"/>
    <property type="match status" value="1"/>
</dbReference>
<dbReference type="InterPro" id="IPR036412">
    <property type="entry name" value="HAD-like_sf"/>
</dbReference>
<dbReference type="NCBIfam" id="TIGR01460">
    <property type="entry name" value="HAD-SF-IIA"/>
    <property type="match status" value="1"/>
</dbReference>
<dbReference type="PANTHER" id="PTHR19288">
    <property type="entry name" value="4-NITROPHENYLPHOSPHATASE-RELATED"/>
    <property type="match status" value="1"/>
</dbReference>
<dbReference type="GO" id="GO:0005737">
    <property type="term" value="C:cytoplasm"/>
    <property type="evidence" value="ECO:0007669"/>
    <property type="project" value="TreeGrafter"/>
</dbReference>
<accession>A0A1M5RWF7</accession>
<dbReference type="SUPFAM" id="SSF56784">
    <property type="entry name" value="HAD-like"/>
    <property type="match status" value="1"/>
</dbReference>
<dbReference type="PANTHER" id="PTHR19288:SF90">
    <property type="entry name" value="OS08G0542600 PROTEIN"/>
    <property type="match status" value="1"/>
</dbReference>